<reference evidence="1 2" key="2">
    <citation type="submission" date="2018-11" db="EMBL/GenBank/DDBJ databases">
        <authorList>
            <consortium name="Pathogen Informatics"/>
        </authorList>
    </citation>
    <scope>NUCLEOTIDE SEQUENCE [LARGE SCALE GENOMIC DNA]</scope>
    <source>
        <strain evidence="1 2">Egypt</strain>
    </source>
</reference>
<gene>
    <name evidence="1" type="ORF">ECPE_LOCUS4898</name>
</gene>
<dbReference type="OrthoDB" id="10250105at2759"/>
<protein>
    <submittedName>
        <fullName evidence="1 3">Uncharacterized protein</fullName>
    </submittedName>
</protein>
<organism evidence="3">
    <name type="scientific">Echinostoma caproni</name>
    <dbReference type="NCBI Taxonomy" id="27848"/>
    <lineage>
        <taxon>Eukaryota</taxon>
        <taxon>Metazoa</taxon>
        <taxon>Spiralia</taxon>
        <taxon>Lophotrochozoa</taxon>
        <taxon>Platyhelminthes</taxon>
        <taxon>Trematoda</taxon>
        <taxon>Digenea</taxon>
        <taxon>Plagiorchiida</taxon>
        <taxon>Echinostomata</taxon>
        <taxon>Echinostomatoidea</taxon>
        <taxon>Echinostomatidae</taxon>
        <taxon>Echinostoma</taxon>
    </lineage>
</organism>
<evidence type="ECO:0000313" key="2">
    <source>
        <dbReference type="Proteomes" id="UP000272942"/>
    </source>
</evidence>
<name>A0A183AD63_9TREM</name>
<evidence type="ECO:0000313" key="1">
    <source>
        <dbReference type="EMBL" id="VDP73968.1"/>
    </source>
</evidence>
<reference evidence="3" key="1">
    <citation type="submission" date="2016-06" db="UniProtKB">
        <authorList>
            <consortium name="WormBaseParasite"/>
        </authorList>
    </citation>
    <scope>IDENTIFICATION</scope>
</reference>
<dbReference type="AlphaFoldDB" id="A0A183AD63"/>
<accession>A0A183AD63</accession>
<dbReference type="EMBL" id="UZAN01041742">
    <property type="protein sequence ID" value="VDP73968.1"/>
    <property type="molecule type" value="Genomic_DNA"/>
</dbReference>
<dbReference type="WBParaSite" id="ECPE_0000491001-mRNA-1">
    <property type="protein sequence ID" value="ECPE_0000491001-mRNA-1"/>
    <property type="gene ID" value="ECPE_0000491001"/>
</dbReference>
<sequence>MGILSGVHVEYDPDDVDSLNAGAHSRSVASQLKVDNANRLRLWNELLSILLSLDNRECTDFFSRSIGTKLL</sequence>
<keyword evidence="2" id="KW-1185">Reference proteome</keyword>
<dbReference type="Proteomes" id="UP000272942">
    <property type="component" value="Unassembled WGS sequence"/>
</dbReference>
<proteinExistence type="predicted"/>
<evidence type="ECO:0000313" key="3">
    <source>
        <dbReference type="WBParaSite" id="ECPE_0000491001-mRNA-1"/>
    </source>
</evidence>